<dbReference type="FunFam" id="3.30.70.270:FF:000001">
    <property type="entry name" value="Diguanylate cyclase domain protein"/>
    <property type="match status" value="1"/>
</dbReference>
<dbReference type="EC" id="2.7.7.65" evidence="2"/>
<keyword evidence="6 9" id="KW-0472">Membrane</keyword>
<evidence type="ECO:0000259" key="11">
    <source>
        <dbReference type="PROSITE" id="PS50887"/>
    </source>
</evidence>
<dbReference type="AlphaFoldDB" id="A0A0R3N2M8"/>
<evidence type="ECO:0000259" key="10">
    <source>
        <dbReference type="PROSITE" id="PS50885"/>
    </source>
</evidence>
<dbReference type="InterPro" id="IPR043128">
    <property type="entry name" value="Rev_trsase/Diguanyl_cyclase"/>
</dbReference>
<protein>
    <recommendedName>
        <fullName evidence="2">diguanylate cyclase</fullName>
        <ecNumber evidence="2">2.7.7.65</ecNumber>
    </recommendedName>
</protein>
<dbReference type="InterPro" id="IPR050469">
    <property type="entry name" value="Diguanylate_Cyclase"/>
</dbReference>
<dbReference type="GO" id="GO:0052621">
    <property type="term" value="F:diguanylate cyclase activity"/>
    <property type="evidence" value="ECO:0007669"/>
    <property type="project" value="UniProtKB-EC"/>
</dbReference>
<dbReference type="GO" id="GO:0007165">
    <property type="term" value="P:signal transduction"/>
    <property type="evidence" value="ECO:0007669"/>
    <property type="project" value="InterPro"/>
</dbReference>
<evidence type="ECO:0000256" key="9">
    <source>
        <dbReference type="SAM" id="Phobius"/>
    </source>
</evidence>
<gene>
    <name evidence="12" type="ORF">CQ14_20155</name>
</gene>
<dbReference type="CDD" id="cd12914">
    <property type="entry name" value="PDC1_DGC_like"/>
    <property type="match status" value="1"/>
</dbReference>
<keyword evidence="8" id="KW-0175">Coiled coil</keyword>
<dbReference type="InterPro" id="IPR003660">
    <property type="entry name" value="HAMP_dom"/>
</dbReference>
<dbReference type="InterPro" id="IPR000160">
    <property type="entry name" value="GGDEF_dom"/>
</dbReference>
<evidence type="ECO:0000313" key="12">
    <source>
        <dbReference type="EMBL" id="KRR26712.1"/>
    </source>
</evidence>
<proteinExistence type="predicted"/>
<feature type="transmembrane region" description="Helical" evidence="9">
    <location>
        <begin position="309"/>
        <end position="328"/>
    </location>
</feature>
<evidence type="ECO:0000256" key="4">
    <source>
        <dbReference type="ARBA" id="ARBA00022692"/>
    </source>
</evidence>
<sequence>MRNLLQKLADRLHAIEDRLTVQMQIATAAAVTSVLLVGALAGGAAFVSYRNTASLVNSSLATVASSTSGRLDRFMAERQQEMNLFSQLQPLQKLWRDDPVELRRSLEQLQSTFSDLAWIGFADVNGKVVAATGGLLEGASVAARPWFKEGLQRLAIGDVHEAVLLASLLAQRENGEPYRFVDLAFPVKDSSGKLLGVLGGHLNWDWASQLITDVEANDGDTDTRLSIIDKNGVVLVGPDKGTTRYSGEQLANILKKRKGAFSEISGDQRMLTAFYVGMGHREYQGLNWIVTASQPTGIALAAAISSAEIILGIGAVTALIGLGLAVAISRRIARPIIALTTEADRIGRASGPTMLARQSGSVEVVQLTRALRSLLRRIGFAEERTREAELRATENALQFKDDLVKLQKMADTDYLTGLMNRRAFLAVADDTAEFCRRYKRGMATLMIDIDHFKKINDTHGHAAGDDAIKGVADIIGQSIRTTDKAARFGGEEFVVLLREIDQETAMLLAERIRSSIEQTTISHGETSIPATVSIGVAINAESDRDVQDMIERADQGLYVAKKTGRNRTFLMAASEGREARAA</sequence>
<dbReference type="NCBIfam" id="TIGR00254">
    <property type="entry name" value="GGDEF"/>
    <property type="match status" value="1"/>
</dbReference>
<evidence type="ECO:0000256" key="8">
    <source>
        <dbReference type="SAM" id="Coils"/>
    </source>
</evidence>
<reference evidence="12 13" key="1">
    <citation type="submission" date="2014-03" db="EMBL/GenBank/DDBJ databases">
        <title>Bradyrhizobium valentinum sp. nov., isolated from effective nodules of Lupinus mariae-josephae, a lupine endemic of basic-lime soils in Eastern Spain.</title>
        <authorList>
            <person name="Duran D."/>
            <person name="Rey L."/>
            <person name="Navarro A."/>
            <person name="Busquets A."/>
            <person name="Imperial J."/>
            <person name="Ruiz-Argueso T."/>
        </authorList>
    </citation>
    <scope>NUCLEOTIDE SEQUENCE [LARGE SCALE GENOMIC DNA]</scope>
    <source>
        <strain evidence="12 13">CCBAU 23086</strain>
    </source>
</reference>
<dbReference type="SMART" id="SM00267">
    <property type="entry name" value="GGDEF"/>
    <property type="match status" value="1"/>
</dbReference>
<comment type="catalytic activity">
    <reaction evidence="7">
        <text>2 GTP = 3',3'-c-di-GMP + 2 diphosphate</text>
        <dbReference type="Rhea" id="RHEA:24898"/>
        <dbReference type="ChEBI" id="CHEBI:33019"/>
        <dbReference type="ChEBI" id="CHEBI:37565"/>
        <dbReference type="ChEBI" id="CHEBI:58805"/>
        <dbReference type="EC" id="2.7.7.65"/>
    </reaction>
</comment>
<dbReference type="PROSITE" id="PS50887">
    <property type="entry name" value="GGDEF"/>
    <property type="match status" value="1"/>
</dbReference>
<evidence type="ECO:0000256" key="5">
    <source>
        <dbReference type="ARBA" id="ARBA00022989"/>
    </source>
</evidence>
<dbReference type="PANTHER" id="PTHR45138">
    <property type="entry name" value="REGULATORY COMPONENTS OF SENSORY TRANSDUCTION SYSTEM"/>
    <property type="match status" value="1"/>
</dbReference>
<keyword evidence="3" id="KW-1003">Cell membrane</keyword>
<keyword evidence="4 9" id="KW-0812">Transmembrane</keyword>
<dbReference type="InterPro" id="IPR033479">
    <property type="entry name" value="dCache_1"/>
</dbReference>
<dbReference type="CDD" id="cd01949">
    <property type="entry name" value="GGDEF"/>
    <property type="match status" value="1"/>
</dbReference>
<evidence type="ECO:0000256" key="6">
    <source>
        <dbReference type="ARBA" id="ARBA00023136"/>
    </source>
</evidence>
<comment type="caution">
    <text evidence="12">The sequence shown here is derived from an EMBL/GenBank/DDBJ whole genome shotgun (WGS) entry which is preliminary data.</text>
</comment>
<name>A0A0R3N2M8_9BRAD</name>
<dbReference type="PANTHER" id="PTHR45138:SF9">
    <property type="entry name" value="DIGUANYLATE CYCLASE DGCM-RELATED"/>
    <property type="match status" value="1"/>
</dbReference>
<accession>A0A0R3N2M8</accession>
<feature type="domain" description="GGDEF" evidence="11">
    <location>
        <begin position="440"/>
        <end position="573"/>
    </location>
</feature>
<dbReference type="Gene3D" id="6.10.340.10">
    <property type="match status" value="1"/>
</dbReference>
<dbReference type="Gene3D" id="3.30.70.270">
    <property type="match status" value="1"/>
</dbReference>
<dbReference type="Gene3D" id="3.30.450.20">
    <property type="entry name" value="PAS domain"/>
    <property type="match status" value="1"/>
</dbReference>
<dbReference type="SUPFAM" id="SSF55073">
    <property type="entry name" value="Nucleotide cyclase"/>
    <property type="match status" value="1"/>
</dbReference>
<dbReference type="CDD" id="cd18774">
    <property type="entry name" value="PDC2_HK_sensor"/>
    <property type="match status" value="1"/>
</dbReference>
<keyword evidence="5 9" id="KW-1133">Transmembrane helix</keyword>
<dbReference type="PROSITE" id="PS50885">
    <property type="entry name" value="HAMP"/>
    <property type="match status" value="1"/>
</dbReference>
<evidence type="ECO:0000256" key="1">
    <source>
        <dbReference type="ARBA" id="ARBA00004651"/>
    </source>
</evidence>
<evidence type="ECO:0000256" key="2">
    <source>
        <dbReference type="ARBA" id="ARBA00012528"/>
    </source>
</evidence>
<evidence type="ECO:0000256" key="7">
    <source>
        <dbReference type="ARBA" id="ARBA00034247"/>
    </source>
</evidence>
<feature type="transmembrane region" description="Helical" evidence="9">
    <location>
        <begin position="21"/>
        <end position="49"/>
    </location>
</feature>
<dbReference type="Pfam" id="PF00990">
    <property type="entry name" value="GGDEF"/>
    <property type="match status" value="1"/>
</dbReference>
<dbReference type="OrthoDB" id="9812260at2"/>
<dbReference type="InterPro" id="IPR029787">
    <property type="entry name" value="Nucleotide_cyclase"/>
</dbReference>
<organism evidence="12 13">
    <name type="scientific">Bradyrhizobium lablabi</name>
    <dbReference type="NCBI Taxonomy" id="722472"/>
    <lineage>
        <taxon>Bacteria</taxon>
        <taxon>Pseudomonadati</taxon>
        <taxon>Pseudomonadota</taxon>
        <taxon>Alphaproteobacteria</taxon>
        <taxon>Hyphomicrobiales</taxon>
        <taxon>Nitrobacteraceae</taxon>
        <taxon>Bradyrhizobium</taxon>
    </lineage>
</organism>
<feature type="domain" description="HAMP" evidence="10">
    <location>
        <begin position="330"/>
        <end position="383"/>
    </location>
</feature>
<comment type="subcellular location">
    <subcellularLocation>
        <location evidence="1">Cell membrane</location>
        <topology evidence="1">Multi-pass membrane protein</topology>
    </subcellularLocation>
</comment>
<dbReference type="Proteomes" id="UP000051660">
    <property type="component" value="Unassembled WGS sequence"/>
</dbReference>
<dbReference type="GO" id="GO:0005886">
    <property type="term" value="C:plasma membrane"/>
    <property type="evidence" value="ECO:0007669"/>
    <property type="project" value="UniProtKB-SubCell"/>
</dbReference>
<dbReference type="Pfam" id="PF02743">
    <property type="entry name" value="dCache_1"/>
    <property type="match status" value="1"/>
</dbReference>
<evidence type="ECO:0000256" key="3">
    <source>
        <dbReference type="ARBA" id="ARBA00022475"/>
    </source>
</evidence>
<feature type="coiled-coil region" evidence="8">
    <location>
        <begin position="364"/>
        <end position="391"/>
    </location>
</feature>
<dbReference type="RefSeq" id="WP_057856798.1">
    <property type="nucleotide sequence ID" value="NZ_LLYB01000043.1"/>
</dbReference>
<evidence type="ECO:0000313" key="13">
    <source>
        <dbReference type="Proteomes" id="UP000051660"/>
    </source>
</evidence>
<dbReference type="EMBL" id="LLYB01000043">
    <property type="protein sequence ID" value="KRR26712.1"/>
    <property type="molecule type" value="Genomic_DNA"/>
</dbReference>